<organism evidence="14 15">
    <name type="scientific">Streptomyces phaeolivaceus</name>
    <dbReference type="NCBI Taxonomy" id="2653200"/>
    <lineage>
        <taxon>Bacteria</taxon>
        <taxon>Bacillati</taxon>
        <taxon>Actinomycetota</taxon>
        <taxon>Actinomycetes</taxon>
        <taxon>Kitasatosporales</taxon>
        <taxon>Streptomycetaceae</taxon>
        <taxon>Streptomyces</taxon>
    </lineage>
</organism>
<proteinExistence type="inferred from homology"/>
<dbReference type="InterPro" id="IPR034768">
    <property type="entry name" value="4FE4S_WBL"/>
</dbReference>
<dbReference type="GO" id="GO:0003677">
    <property type="term" value="F:DNA binding"/>
    <property type="evidence" value="ECO:0007669"/>
    <property type="project" value="UniProtKB-UniRule"/>
</dbReference>
<evidence type="ECO:0000256" key="6">
    <source>
        <dbReference type="ARBA" id="ARBA00023014"/>
    </source>
</evidence>
<evidence type="ECO:0000256" key="10">
    <source>
        <dbReference type="ARBA" id="ARBA00023163"/>
    </source>
</evidence>
<evidence type="ECO:0000313" key="15">
    <source>
        <dbReference type="Proteomes" id="UP000327294"/>
    </source>
</evidence>
<evidence type="ECO:0000256" key="4">
    <source>
        <dbReference type="ARBA" id="ARBA00022723"/>
    </source>
</evidence>
<dbReference type="GO" id="GO:0035731">
    <property type="term" value="F:dinitrosyl-iron complex binding"/>
    <property type="evidence" value="ECO:0007669"/>
    <property type="project" value="UniProtKB-UniRule"/>
</dbReference>
<name>A0A5P8K911_9ACTN</name>
<keyword evidence="7 11" id="KW-0805">Transcription regulation</keyword>
<evidence type="ECO:0000256" key="7">
    <source>
        <dbReference type="ARBA" id="ARBA00023015"/>
    </source>
</evidence>
<dbReference type="RefSeq" id="WP_152170734.1">
    <property type="nucleotide sequence ID" value="NZ_CP045096.1"/>
</dbReference>
<evidence type="ECO:0000256" key="2">
    <source>
        <dbReference type="ARBA" id="ARBA00006597"/>
    </source>
</evidence>
<dbReference type="GO" id="GO:0046872">
    <property type="term" value="F:metal ion binding"/>
    <property type="evidence" value="ECO:0007669"/>
    <property type="project" value="UniProtKB-KW"/>
</dbReference>
<evidence type="ECO:0000256" key="5">
    <source>
        <dbReference type="ARBA" id="ARBA00023004"/>
    </source>
</evidence>
<dbReference type="Pfam" id="PF02467">
    <property type="entry name" value="Whib"/>
    <property type="match status" value="1"/>
</dbReference>
<evidence type="ECO:0000256" key="3">
    <source>
        <dbReference type="ARBA" id="ARBA00022485"/>
    </source>
</evidence>
<sequence length="188" mass="21366">MPKTSMTPAHFRTLGDHTWQNRAACRSTEHHPVDPELFFPEPDDLDKIAAAKALCAQCPVRRTCLDVALENRDREGIRGGLTEEEREPLHKKLPHRLDYARVNAVLAGQDIHLTTREREAAALAAFRDGIPASRLAWLLKITEEHAGKLYRRTRRRLENRNTATAKPKKRGRPKKKTTVSRDDLRAAA</sequence>
<keyword evidence="10 11" id="KW-0804">Transcription</keyword>
<gene>
    <name evidence="11" type="primary">whiB</name>
    <name evidence="14" type="ORF">F9278_27755</name>
</gene>
<evidence type="ECO:0000256" key="9">
    <source>
        <dbReference type="ARBA" id="ARBA00023157"/>
    </source>
</evidence>
<dbReference type="GO" id="GO:0005737">
    <property type="term" value="C:cytoplasm"/>
    <property type="evidence" value="ECO:0007669"/>
    <property type="project" value="UniProtKB-SubCell"/>
</dbReference>
<feature type="compositionally biased region" description="Basic residues" evidence="12">
    <location>
        <begin position="166"/>
        <end position="178"/>
    </location>
</feature>
<keyword evidence="3 11" id="KW-0004">4Fe-4S</keyword>
<feature type="binding site" evidence="11">
    <location>
        <position position="64"/>
    </location>
    <ligand>
        <name>[4Fe-4S] cluster</name>
        <dbReference type="ChEBI" id="CHEBI:49883"/>
    </ligand>
</feature>
<feature type="compositionally biased region" description="Basic and acidic residues" evidence="12">
    <location>
        <begin position="179"/>
        <end position="188"/>
    </location>
</feature>
<keyword evidence="8 11" id="KW-0238">DNA-binding</keyword>
<dbReference type="PROSITE" id="PS51674">
    <property type="entry name" value="4FE4S_WBL"/>
    <property type="match status" value="1"/>
</dbReference>
<dbReference type="GO" id="GO:0045892">
    <property type="term" value="P:negative regulation of DNA-templated transcription"/>
    <property type="evidence" value="ECO:0007669"/>
    <property type="project" value="TreeGrafter"/>
</dbReference>
<dbReference type="InterPro" id="IPR003482">
    <property type="entry name" value="Whib"/>
</dbReference>
<keyword evidence="4 11" id="KW-0479">Metal-binding</keyword>
<keyword evidence="6 11" id="KW-0411">Iron-sulfur</keyword>
<comment type="PTM">
    <text evidence="11">The Fe-S cluster can be nitrosylated by nitric oxide (NO).</text>
</comment>
<dbReference type="EMBL" id="CP045096">
    <property type="protein sequence ID" value="QFQ99312.1"/>
    <property type="molecule type" value="Genomic_DNA"/>
</dbReference>
<comment type="PTM">
    <text evidence="11">Upon Fe-S cluster removal intramolecular disulfide bonds are formed.</text>
</comment>
<comment type="subcellular location">
    <subcellularLocation>
        <location evidence="1 11">Cytoplasm</location>
    </subcellularLocation>
</comment>
<reference evidence="14 15" key="1">
    <citation type="submission" date="2019-10" db="EMBL/GenBank/DDBJ databases">
        <title>Streptomyces sp. strain GY16 isolated from leaves of Broussonetia papyrifera.</title>
        <authorList>
            <person name="Mo P."/>
        </authorList>
    </citation>
    <scope>NUCLEOTIDE SEQUENCE [LARGE SCALE GENOMIC DNA]</scope>
    <source>
        <strain evidence="14 15">GY16</strain>
    </source>
</reference>
<dbReference type="Proteomes" id="UP000327294">
    <property type="component" value="Chromosome"/>
</dbReference>
<evidence type="ECO:0000256" key="1">
    <source>
        <dbReference type="ARBA" id="ARBA00004496"/>
    </source>
</evidence>
<feature type="binding site" evidence="11">
    <location>
        <position position="58"/>
    </location>
    <ligand>
        <name>[4Fe-4S] cluster</name>
        <dbReference type="ChEBI" id="CHEBI:49883"/>
    </ligand>
</feature>
<accession>A0A5P8K911</accession>
<feature type="region of interest" description="Disordered" evidence="12">
    <location>
        <begin position="151"/>
        <end position="188"/>
    </location>
</feature>
<evidence type="ECO:0000256" key="11">
    <source>
        <dbReference type="HAMAP-Rule" id="MF_01479"/>
    </source>
</evidence>
<dbReference type="AlphaFoldDB" id="A0A5P8K911"/>
<comment type="function">
    <text evidence="11">Acts as a transcriptional regulator. Probably redox-responsive. The apo- but not holo-form probably binds DNA.</text>
</comment>
<keyword evidence="5 11" id="KW-0408">Iron</keyword>
<dbReference type="GO" id="GO:0045454">
    <property type="term" value="P:cell redox homeostasis"/>
    <property type="evidence" value="ECO:0007669"/>
    <property type="project" value="TreeGrafter"/>
</dbReference>
<dbReference type="KEGG" id="sphv:F9278_27755"/>
<feature type="domain" description="4Fe-4S Wbl-type" evidence="13">
    <location>
        <begin position="24"/>
        <end position="88"/>
    </location>
</feature>
<keyword evidence="11" id="KW-0963">Cytoplasm</keyword>
<dbReference type="PANTHER" id="PTHR38839">
    <property type="entry name" value="TRANSCRIPTIONAL REGULATOR WHID-RELATED"/>
    <property type="match status" value="1"/>
</dbReference>
<feature type="binding site" evidence="11">
    <location>
        <position position="55"/>
    </location>
    <ligand>
        <name>[4Fe-4S] cluster</name>
        <dbReference type="ChEBI" id="CHEBI:49883"/>
    </ligand>
</feature>
<comment type="cofactor">
    <cofactor evidence="11">
        <name>[4Fe-4S] cluster</name>
        <dbReference type="ChEBI" id="CHEBI:49883"/>
    </cofactor>
    <text evidence="11">Binds 1 [4Fe-4S] cluster per subunit. Following nitrosylation of the [4Fe-4S] cluster binds 1 [4Fe-8(NO)] cluster per subunit.</text>
</comment>
<keyword evidence="9 11" id="KW-1015">Disulfide bond</keyword>
<evidence type="ECO:0000313" key="14">
    <source>
        <dbReference type="EMBL" id="QFQ99312.1"/>
    </source>
</evidence>
<evidence type="ECO:0000256" key="12">
    <source>
        <dbReference type="SAM" id="MobiDB-lite"/>
    </source>
</evidence>
<dbReference type="GO" id="GO:0051539">
    <property type="term" value="F:4 iron, 4 sulfur cluster binding"/>
    <property type="evidence" value="ECO:0007669"/>
    <property type="project" value="UniProtKB-UniRule"/>
</dbReference>
<dbReference type="HAMAP" id="MF_01479">
    <property type="entry name" value="WhiB"/>
    <property type="match status" value="1"/>
</dbReference>
<comment type="similarity">
    <text evidence="2 11">Belongs to the WhiB family.</text>
</comment>
<dbReference type="GO" id="GO:0047134">
    <property type="term" value="F:protein-disulfide reductase [NAD(P)H] activity"/>
    <property type="evidence" value="ECO:0007669"/>
    <property type="project" value="TreeGrafter"/>
</dbReference>
<keyword evidence="15" id="KW-1185">Reference proteome</keyword>
<evidence type="ECO:0000256" key="8">
    <source>
        <dbReference type="ARBA" id="ARBA00023125"/>
    </source>
</evidence>
<protein>
    <recommendedName>
        <fullName evidence="11">Transcriptional regulator WhiB</fullName>
    </recommendedName>
</protein>
<feature type="binding site" evidence="11">
    <location>
        <position position="25"/>
    </location>
    <ligand>
        <name>[4Fe-4S] cluster</name>
        <dbReference type="ChEBI" id="CHEBI:49883"/>
    </ligand>
</feature>
<evidence type="ECO:0000259" key="13">
    <source>
        <dbReference type="PROSITE" id="PS51674"/>
    </source>
</evidence>